<proteinExistence type="predicted"/>
<dbReference type="AlphaFoldDB" id="A0A1G7UP55"/>
<dbReference type="SUPFAM" id="SSF82771">
    <property type="entry name" value="GIY-YIG endonuclease"/>
    <property type="match status" value="1"/>
</dbReference>
<organism evidence="3 4">
    <name type="scientific">Fontibacillus panacisegetis</name>
    <dbReference type="NCBI Taxonomy" id="670482"/>
    <lineage>
        <taxon>Bacteria</taxon>
        <taxon>Bacillati</taxon>
        <taxon>Bacillota</taxon>
        <taxon>Bacilli</taxon>
        <taxon>Bacillales</taxon>
        <taxon>Paenibacillaceae</taxon>
        <taxon>Fontibacillus</taxon>
    </lineage>
</organism>
<reference evidence="3 4" key="1">
    <citation type="submission" date="2016-10" db="EMBL/GenBank/DDBJ databases">
        <authorList>
            <person name="de Groot N.N."/>
        </authorList>
    </citation>
    <scope>NUCLEOTIDE SEQUENCE [LARGE SCALE GENOMIC DNA]</scope>
    <source>
        <strain evidence="3 4">DSM 28129</strain>
    </source>
</reference>
<evidence type="ECO:0000313" key="3">
    <source>
        <dbReference type="EMBL" id="SDG49304.1"/>
    </source>
</evidence>
<dbReference type="PANTHER" id="PTHR30562:SF1">
    <property type="entry name" value="UVRABC SYSTEM PROTEIN C"/>
    <property type="match status" value="1"/>
</dbReference>
<evidence type="ECO:0000259" key="2">
    <source>
        <dbReference type="PROSITE" id="PS50164"/>
    </source>
</evidence>
<dbReference type="PROSITE" id="PS50151">
    <property type="entry name" value="UVR"/>
    <property type="match status" value="1"/>
</dbReference>
<dbReference type="InterPro" id="IPR036876">
    <property type="entry name" value="UVR_dom_sf"/>
</dbReference>
<dbReference type="STRING" id="670482.SAMN04488542_1495"/>
<accession>A0A1G7UP55</accession>
<dbReference type="PANTHER" id="PTHR30562">
    <property type="entry name" value="UVRC/OXIDOREDUCTASE"/>
    <property type="match status" value="1"/>
</dbReference>
<dbReference type="InterPro" id="IPR001943">
    <property type="entry name" value="UVR_dom"/>
</dbReference>
<keyword evidence="4" id="KW-1185">Reference proteome</keyword>
<dbReference type="SMART" id="SM00465">
    <property type="entry name" value="GIYc"/>
    <property type="match status" value="1"/>
</dbReference>
<dbReference type="InterPro" id="IPR050066">
    <property type="entry name" value="UvrABC_protein_C"/>
</dbReference>
<dbReference type="InterPro" id="IPR047296">
    <property type="entry name" value="GIY-YIG_UvrC_Cho"/>
</dbReference>
<evidence type="ECO:0000313" key="4">
    <source>
        <dbReference type="Proteomes" id="UP000198972"/>
    </source>
</evidence>
<dbReference type="Pfam" id="PF01541">
    <property type="entry name" value="GIY-YIG"/>
    <property type="match status" value="1"/>
</dbReference>
<sequence>MKDSRGEIIYVGKSKSLKKRVQSYFYNNKSHSPKVKKLVQHVKDLDYRVTDTEFEAFMLECQYIQEIKPIYNRKMKNPKGYSFIVVRESDGMRRLVVTNSIDDDDRLVHFGPYTASRISIEKAVQGIQECFKIACNSTSSNSTPCLNHSLGLCLGMCIGGEAVQEYNEIMDLLIGLLDGSDRTLYKDMEHKMLEASEQYDFEKAAKYRDYIESVKFLINKEKVIDFAEQNHNIVMIEPLNDEEIKLFLVKRNNILYCEKYSVECSKSGSFMTEVKERVLHYFEENPEKMRNEVRRDEIDTAQIIYSYLHHNNCHYMFIPQEWLIEEKHDEIELSLRKLLSQK</sequence>
<protein>
    <submittedName>
        <fullName evidence="3">Excinuclease ABC subunit C</fullName>
    </submittedName>
</protein>
<dbReference type="Gene3D" id="4.10.860.10">
    <property type="entry name" value="UVR domain"/>
    <property type="match status" value="1"/>
</dbReference>
<dbReference type="SUPFAM" id="SSF46600">
    <property type="entry name" value="C-terminal UvrC-binding domain of UvrB"/>
    <property type="match status" value="1"/>
</dbReference>
<dbReference type="GO" id="GO:0009380">
    <property type="term" value="C:excinuclease repair complex"/>
    <property type="evidence" value="ECO:0007669"/>
    <property type="project" value="TreeGrafter"/>
</dbReference>
<feature type="domain" description="GIY-YIG" evidence="2">
    <location>
        <begin position="1"/>
        <end position="73"/>
    </location>
</feature>
<dbReference type="InterPro" id="IPR000305">
    <property type="entry name" value="GIY-YIG_endonuc"/>
</dbReference>
<dbReference type="InterPro" id="IPR035901">
    <property type="entry name" value="GIY-YIG_endonuc_sf"/>
</dbReference>
<dbReference type="PROSITE" id="PS50164">
    <property type="entry name" value="GIY_YIG"/>
    <property type="match status" value="1"/>
</dbReference>
<evidence type="ECO:0000259" key="1">
    <source>
        <dbReference type="PROSITE" id="PS50151"/>
    </source>
</evidence>
<dbReference type="CDD" id="cd10434">
    <property type="entry name" value="GIY-YIG_UvrC_Cho"/>
    <property type="match status" value="1"/>
</dbReference>
<gene>
    <name evidence="3" type="ORF">SAMN04488542_1495</name>
</gene>
<dbReference type="GO" id="GO:0006289">
    <property type="term" value="P:nucleotide-excision repair"/>
    <property type="evidence" value="ECO:0007669"/>
    <property type="project" value="InterPro"/>
</dbReference>
<dbReference type="Pfam" id="PF02151">
    <property type="entry name" value="UVR"/>
    <property type="match status" value="1"/>
</dbReference>
<dbReference type="Gene3D" id="3.40.1440.10">
    <property type="entry name" value="GIY-YIG endonuclease"/>
    <property type="match status" value="1"/>
</dbReference>
<dbReference type="Proteomes" id="UP000198972">
    <property type="component" value="Unassembled WGS sequence"/>
</dbReference>
<feature type="domain" description="UVR" evidence="1">
    <location>
        <begin position="182"/>
        <end position="217"/>
    </location>
</feature>
<name>A0A1G7UP55_9BACL</name>
<dbReference type="EMBL" id="FNBG01000049">
    <property type="protein sequence ID" value="SDG49304.1"/>
    <property type="molecule type" value="Genomic_DNA"/>
</dbReference>